<feature type="chain" id="PRO_5002215259" evidence="11">
    <location>
        <begin position="20"/>
        <end position="935"/>
    </location>
</feature>
<evidence type="ECO:0000259" key="13">
    <source>
        <dbReference type="Pfam" id="PF02225"/>
    </source>
</evidence>
<feature type="signal peptide" evidence="11">
    <location>
        <begin position="1"/>
        <end position="19"/>
    </location>
</feature>
<dbReference type="PROSITE" id="PS00137">
    <property type="entry name" value="SUBTILASE_HIS"/>
    <property type="match status" value="1"/>
</dbReference>
<evidence type="ECO:0000256" key="4">
    <source>
        <dbReference type="ARBA" id="ARBA00022670"/>
    </source>
</evidence>
<dbReference type="OrthoDB" id="206201at2759"/>
<evidence type="ECO:0000256" key="10">
    <source>
        <dbReference type="RuleBase" id="RU003355"/>
    </source>
</evidence>
<keyword evidence="16" id="KW-1185">Reference proteome</keyword>
<keyword evidence="7 9" id="KW-0720">Serine protease</keyword>
<dbReference type="InterPro" id="IPR010435">
    <property type="entry name" value="C5a/SBT2-like_Fn3"/>
</dbReference>
<dbReference type="InterPro" id="IPR003137">
    <property type="entry name" value="PA_domain"/>
</dbReference>
<feature type="domain" description="PA" evidence="13">
    <location>
        <begin position="420"/>
        <end position="507"/>
    </location>
</feature>
<dbReference type="PROSITE" id="PS00138">
    <property type="entry name" value="SUBTILASE_SER"/>
    <property type="match status" value="1"/>
</dbReference>
<evidence type="ECO:0000256" key="1">
    <source>
        <dbReference type="ARBA" id="ARBA00011073"/>
    </source>
</evidence>
<keyword evidence="6 9" id="KW-0378">Hydrolase</keyword>
<dbReference type="InterPro" id="IPR046450">
    <property type="entry name" value="PA_dom_sf"/>
</dbReference>
<dbReference type="Proteomes" id="UP000053815">
    <property type="component" value="Unassembled WGS sequence"/>
</dbReference>
<dbReference type="InterPro" id="IPR050131">
    <property type="entry name" value="Peptidase_S8_subtilisin-like"/>
</dbReference>
<dbReference type="Pfam" id="PF06280">
    <property type="entry name" value="fn3_5"/>
    <property type="match status" value="1"/>
</dbReference>
<dbReference type="SUPFAM" id="SSF52025">
    <property type="entry name" value="PA domain"/>
    <property type="match status" value="1"/>
</dbReference>
<feature type="active site" description="Charge relay system" evidence="8 9">
    <location>
        <position position="217"/>
    </location>
</feature>
<keyword evidence="5 11" id="KW-0732">Signal</keyword>
<dbReference type="CDD" id="cd07489">
    <property type="entry name" value="Peptidases_S8_5"/>
    <property type="match status" value="1"/>
</dbReference>
<dbReference type="CDD" id="cd00538">
    <property type="entry name" value="PA"/>
    <property type="match status" value="1"/>
</dbReference>
<dbReference type="GO" id="GO:0005615">
    <property type="term" value="C:extracellular space"/>
    <property type="evidence" value="ECO:0007669"/>
    <property type="project" value="TreeGrafter"/>
</dbReference>
<dbReference type="AlphaFoldDB" id="A0A0C9MDC9"/>
<organism evidence="15">
    <name type="scientific">Mucor ambiguus</name>
    <dbReference type="NCBI Taxonomy" id="91626"/>
    <lineage>
        <taxon>Eukaryota</taxon>
        <taxon>Fungi</taxon>
        <taxon>Fungi incertae sedis</taxon>
        <taxon>Mucoromycota</taxon>
        <taxon>Mucoromycotina</taxon>
        <taxon>Mucoromycetes</taxon>
        <taxon>Mucorales</taxon>
        <taxon>Mucorineae</taxon>
        <taxon>Mucoraceae</taxon>
        <taxon>Mucor</taxon>
    </lineage>
</organism>
<dbReference type="Pfam" id="PF02225">
    <property type="entry name" value="PA"/>
    <property type="match status" value="1"/>
</dbReference>
<dbReference type="GO" id="GO:0006508">
    <property type="term" value="P:proteolysis"/>
    <property type="evidence" value="ECO:0007669"/>
    <property type="project" value="UniProtKB-KW"/>
</dbReference>
<dbReference type="SUPFAM" id="SSF52743">
    <property type="entry name" value="Subtilisin-like"/>
    <property type="match status" value="1"/>
</dbReference>
<dbReference type="InterPro" id="IPR022398">
    <property type="entry name" value="Peptidase_S8_His-AS"/>
</dbReference>
<dbReference type="InterPro" id="IPR023827">
    <property type="entry name" value="Peptidase_S8_Asp-AS"/>
</dbReference>
<evidence type="ECO:0000313" key="15">
    <source>
        <dbReference type="EMBL" id="GAN05309.1"/>
    </source>
</evidence>
<dbReference type="PANTHER" id="PTHR43806:SF66">
    <property type="entry name" value="SERIN ENDOPEPTIDASE"/>
    <property type="match status" value="1"/>
</dbReference>
<dbReference type="GO" id="GO:0016020">
    <property type="term" value="C:membrane"/>
    <property type="evidence" value="ECO:0007669"/>
    <property type="project" value="InterPro"/>
</dbReference>
<reference evidence="15" key="1">
    <citation type="submission" date="2014-09" db="EMBL/GenBank/DDBJ databases">
        <title>Draft genome sequence of an oleaginous Mucoromycotina fungus Mucor ambiguus NBRC6742.</title>
        <authorList>
            <person name="Takeda I."/>
            <person name="Yamane N."/>
            <person name="Morita T."/>
            <person name="Tamano K."/>
            <person name="Machida M."/>
            <person name="Baker S."/>
            <person name="Koike H."/>
        </authorList>
    </citation>
    <scope>NUCLEOTIDE SEQUENCE</scope>
    <source>
        <strain evidence="15">NBRC 6742</strain>
    </source>
</reference>
<dbReference type="InterPro" id="IPR034187">
    <property type="entry name" value="Peptidases_S8_5"/>
</dbReference>
<dbReference type="PRINTS" id="PR00723">
    <property type="entry name" value="SUBTILISIN"/>
</dbReference>
<gene>
    <name evidence="15" type="ORF">MAM1_0087c04779</name>
</gene>
<dbReference type="EMBL" id="DF836376">
    <property type="protein sequence ID" value="GAN05309.1"/>
    <property type="molecule type" value="Genomic_DNA"/>
</dbReference>
<protein>
    <submittedName>
        <fullName evidence="15">Subtilisin</fullName>
    </submittedName>
</protein>
<evidence type="ECO:0000259" key="12">
    <source>
        <dbReference type="Pfam" id="PF00082"/>
    </source>
</evidence>
<dbReference type="Gene3D" id="3.50.30.30">
    <property type="match status" value="1"/>
</dbReference>
<evidence type="ECO:0000256" key="9">
    <source>
        <dbReference type="PROSITE-ProRule" id="PRU01240"/>
    </source>
</evidence>
<dbReference type="PANTHER" id="PTHR43806">
    <property type="entry name" value="PEPTIDASE S8"/>
    <property type="match status" value="1"/>
</dbReference>
<dbReference type="PROSITE" id="PS00136">
    <property type="entry name" value="SUBTILASE_ASP"/>
    <property type="match status" value="1"/>
</dbReference>
<dbReference type="Pfam" id="PF00082">
    <property type="entry name" value="Peptidase_S8"/>
    <property type="match status" value="1"/>
</dbReference>
<sequence>MKISLLSTAVLLCLSSIHAASSEQQQQQQDAYLASIMANPKFKPNALGNVIPGRFIIEFEQDYRGSSLEFVNDIESEIDISPRIKMNIAQDFSSSPSLFRGVSISIDQPSSTLQKRSEQEQELHMQSIQNTVLRKILEQNRVKHIYPVTEIPRPNVQHLSPNIEAYAIDQDDRIIPKAPELELPNNGLPLPFSHAMTQVDQVHAKYKGNGVLVGIIDSGIDYRHPAFGSGFGPGYQVRFGYDLVGNQFNSRDPLSRRQRETPLDTCEDGNGHGTHVAGIIAANDKMFNFTGVAPEVTLGAWRIFGCDGATSNDLVIQALISAHEAGCDIINLSLGSSSNWADDPTAIIANRVAERGSIVIAAAGNDGSEGAFFISSPGSGTGPVAVASMDNEYNLQQAVQAENGAEYPYLLSSTTKEFPSGKLVNYINSESTQDACPGTRPNNSLKGKLVLVQRGKCTFDEKAAMVEQYGGAGIVVYDNQEEAGFKPQALTSKLPLTSISMSAGKELKQMLNTNATLAREGVYLTFKTALTPQKVPTARKVSKFSSVGPLYDMSLKPDLGGPGGYIFSTLPIPNGGYGLLSGTSMASPYIAGAYALFLEAHGKNVTAQYLKEHFQNYAKPSTTTHGIHLDNPARQGAGLIQLLDTIRQPVHVSPGSLSFNDTANIKPQSLKITNPSNRSVTYRVSHHPSLAISPYNTTLQGFAPLNPPQYASEKVRADIELSFTHVTLQPGQSADLNLTVKRIGGNHMDQPYPIYGGFVEFSPVNNSALKSIHVPYVGIRGSLAELPIFDDGFPRLLLTNSTRLFEKEVGNGKTIVGFVIERSSFLSSFVTSMFRLLTGTPHIVTEVLDANMTTIGVFSEDRYLSRNTLQEQDFIFTQRWNGTVIPTGSDSNVAEAVAVKPGFYFLRWKALKLMSDASRPESWFTKVSPPILIRN</sequence>
<evidence type="ECO:0000256" key="7">
    <source>
        <dbReference type="ARBA" id="ARBA00022825"/>
    </source>
</evidence>
<dbReference type="Gene3D" id="3.40.50.200">
    <property type="entry name" value="Peptidase S8/S53 domain"/>
    <property type="match status" value="1"/>
</dbReference>
<dbReference type="InterPro" id="IPR000209">
    <property type="entry name" value="Peptidase_S8/S53_dom"/>
</dbReference>
<evidence type="ECO:0000256" key="5">
    <source>
        <dbReference type="ARBA" id="ARBA00022729"/>
    </source>
</evidence>
<dbReference type="STRING" id="91626.A0A0C9MDC9"/>
<keyword evidence="4 9" id="KW-0645">Protease</keyword>
<evidence type="ECO:0000256" key="11">
    <source>
        <dbReference type="SAM" id="SignalP"/>
    </source>
</evidence>
<dbReference type="InterPro" id="IPR023828">
    <property type="entry name" value="Peptidase_S8_Ser-AS"/>
</dbReference>
<feature type="domain" description="Peptidase S8/S53" evidence="12">
    <location>
        <begin position="208"/>
        <end position="622"/>
    </location>
</feature>
<dbReference type="GO" id="GO:0004252">
    <property type="term" value="F:serine-type endopeptidase activity"/>
    <property type="evidence" value="ECO:0007669"/>
    <property type="project" value="UniProtKB-UniRule"/>
</dbReference>
<feature type="active site" description="Charge relay system" evidence="8 9">
    <location>
        <position position="272"/>
    </location>
</feature>
<evidence type="ECO:0000256" key="8">
    <source>
        <dbReference type="PIRSR" id="PIRSR615500-1"/>
    </source>
</evidence>
<proteinExistence type="inferred from homology"/>
<name>A0A0C9MDC9_9FUNG</name>
<evidence type="ECO:0000256" key="2">
    <source>
        <dbReference type="ARBA" id="ARBA00022512"/>
    </source>
</evidence>
<comment type="similarity">
    <text evidence="1 9 10">Belongs to the peptidase S8 family.</text>
</comment>
<evidence type="ECO:0000313" key="16">
    <source>
        <dbReference type="Proteomes" id="UP000053815"/>
    </source>
</evidence>
<accession>A0A0C9MDC9</accession>
<dbReference type="PROSITE" id="PS51892">
    <property type="entry name" value="SUBTILASE"/>
    <property type="match status" value="1"/>
</dbReference>
<feature type="domain" description="C5a peptidase/Subtilisin-like protease SBT2-like Fn3-like" evidence="14">
    <location>
        <begin position="658"/>
        <end position="777"/>
    </location>
</feature>
<evidence type="ECO:0000256" key="3">
    <source>
        <dbReference type="ARBA" id="ARBA00022525"/>
    </source>
</evidence>
<keyword evidence="2" id="KW-0134">Cell wall</keyword>
<dbReference type="InterPro" id="IPR015500">
    <property type="entry name" value="Peptidase_S8_subtilisin-rel"/>
</dbReference>
<evidence type="ECO:0000256" key="6">
    <source>
        <dbReference type="ARBA" id="ARBA00022801"/>
    </source>
</evidence>
<feature type="active site" description="Charge relay system" evidence="8 9">
    <location>
        <position position="584"/>
    </location>
</feature>
<dbReference type="InterPro" id="IPR036852">
    <property type="entry name" value="Peptidase_S8/S53_dom_sf"/>
</dbReference>
<keyword evidence="3" id="KW-0964">Secreted</keyword>
<evidence type="ECO:0000259" key="14">
    <source>
        <dbReference type="Pfam" id="PF06280"/>
    </source>
</evidence>